<comment type="caution">
    <text evidence="13">The sequence shown here is derived from an EMBL/GenBank/DDBJ whole genome shotgun (WGS) entry which is preliminary data.</text>
</comment>
<dbReference type="AlphaFoldDB" id="M3A4M6"/>
<evidence type="ECO:0000259" key="11">
    <source>
        <dbReference type="PROSITE" id="PS51371"/>
    </source>
</evidence>
<evidence type="ECO:0000256" key="6">
    <source>
        <dbReference type="ARBA" id="ARBA00023122"/>
    </source>
</evidence>
<dbReference type="Pfam" id="PF01595">
    <property type="entry name" value="CNNM"/>
    <property type="match status" value="1"/>
</dbReference>
<keyword evidence="7 9" id="KW-0472">Membrane</keyword>
<dbReference type="SUPFAM" id="SSF56176">
    <property type="entry name" value="FAD-binding/transporter-associated domain-like"/>
    <property type="match status" value="1"/>
</dbReference>
<dbReference type="eggNOG" id="COG1253">
    <property type="taxonomic scope" value="Bacteria"/>
</dbReference>
<reference evidence="13 14" key="1">
    <citation type="journal article" date="2014" name="Genome Announc.">
        <title>Draft Genome Sequence of Magnetospirillum sp. Strain SO-1, a Freshwater Magnetotactic Bacterium Isolated from the Ol'khovka River, Russia.</title>
        <authorList>
            <person name="Grouzdev D.S."/>
            <person name="Dziuba M.V."/>
            <person name="Sukhacheva M.S."/>
            <person name="Mardanov A.V."/>
            <person name="Beletskiy A.V."/>
            <person name="Kuznetsov B.B."/>
            <person name="Skryabin K.G."/>
        </authorList>
    </citation>
    <scope>NUCLEOTIDE SEQUENCE [LARGE SCALE GENOMIC DNA]</scope>
    <source>
        <strain evidence="13 14">SO-1</strain>
    </source>
</reference>
<accession>M3A4M6</accession>
<dbReference type="Gene3D" id="3.10.580.10">
    <property type="entry name" value="CBS-domain"/>
    <property type="match status" value="1"/>
</dbReference>
<dbReference type="InterPro" id="IPR016169">
    <property type="entry name" value="FAD-bd_PCMH_sub2"/>
</dbReference>
<dbReference type="SMART" id="SM00116">
    <property type="entry name" value="CBS"/>
    <property type="match status" value="2"/>
</dbReference>
<organism evidence="13 14">
    <name type="scientific">Paramagnetospirillum caucaseum</name>
    <dbReference type="NCBI Taxonomy" id="1244869"/>
    <lineage>
        <taxon>Bacteria</taxon>
        <taxon>Pseudomonadati</taxon>
        <taxon>Pseudomonadota</taxon>
        <taxon>Alphaproteobacteria</taxon>
        <taxon>Rhodospirillales</taxon>
        <taxon>Magnetospirillaceae</taxon>
        <taxon>Paramagnetospirillum</taxon>
    </lineage>
</organism>
<dbReference type="STRING" id="1244869.H261_21678"/>
<protein>
    <submittedName>
        <fullName evidence="13">Hemolysin-like protein</fullName>
    </submittedName>
</protein>
<evidence type="ECO:0000313" key="13">
    <source>
        <dbReference type="EMBL" id="EME67798.1"/>
    </source>
</evidence>
<keyword evidence="6 8" id="KW-0129">CBS domain</keyword>
<evidence type="ECO:0000256" key="2">
    <source>
        <dbReference type="ARBA" id="ARBA00006446"/>
    </source>
</evidence>
<sequence>MQIAFEIAVIIALVVLNGCFAMSELAIVSARRARLAARAAEGSKGAEAALLLADNPTRFLSSVQIGITLVGVLAGAYSGATLAEQLSAWIAAEFPFAAPAAPGIAIALVVGAITYASLIVGELVPKHIALANPEGIAEMVARPMARVARLTSPLIWLLEGSSHALIRLLGVRRSDDQTVTEEEVRAMIAEGTESGIFEPEEKEMIAGVMRFGDRRVRGIMTPRADMIWLDLDWEMDDILKTLRDSPHSRLPVCRGGIDEMLGVVQAKDLLNTALDHRPLDVAAAVKPLTVVHDNAPALHVLDVLKQSDIHMALVVDEYGGVEGIVTAADILGSILGSLSEHGEEYQGTITEREDGSWLLDGDVAADLAAERLGCRAMKDGGSDYATAAGFMLSEFRAIPSAGDHFVRDGWRFEVVDMDGRRIDKILVSRDTETLGM</sequence>
<keyword evidence="3 9" id="KW-0812">Transmembrane</keyword>
<dbReference type="InterPro" id="IPR046342">
    <property type="entry name" value="CBS_dom_sf"/>
</dbReference>
<dbReference type="GO" id="GO:0050660">
    <property type="term" value="F:flavin adenine dinucleotide binding"/>
    <property type="evidence" value="ECO:0007669"/>
    <property type="project" value="InterPro"/>
</dbReference>
<feature type="domain" description="CBS" evidence="11">
    <location>
        <begin position="220"/>
        <end position="281"/>
    </location>
</feature>
<dbReference type="CDD" id="cd04590">
    <property type="entry name" value="CBS_pair_CorC_HlyC_assoc"/>
    <property type="match status" value="1"/>
</dbReference>
<comment type="subcellular location">
    <subcellularLocation>
        <location evidence="1">Membrane</location>
        <topology evidence="1">Multi-pass membrane protein</topology>
    </subcellularLocation>
</comment>
<evidence type="ECO:0000256" key="9">
    <source>
        <dbReference type="PROSITE-ProRule" id="PRU01193"/>
    </source>
</evidence>
<dbReference type="EMBL" id="AONQ01000104">
    <property type="protein sequence ID" value="EME67798.1"/>
    <property type="molecule type" value="Genomic_DNA"/>
</dbReference>
<dbReference type="RefSeq" id="WP_008621886.1">
    <property type="nucleotide sequence ID" value="NZ_AONQ01000104.1"/>
</dbReference>
<dbReference type="InterPro" id="IPR000644">
    <property type="entry name" value="CBS_dom"/>
</dbReference>
<feature type="transmembrane region" description="Helical" evidence="10">
    <location>
        <begin position="6"/>
        <end position="28"/>
    </location>
</feature>
<name>M3A4M6_9PROT</name>
<dbReference type="PROSITE" id="PS51846">
    <property type="entry name" value="CNNM"/>
    <property type="match status" value="1"/>
</dbReference>
<feature type="domain" description="CNNM transmembrane" evidence="12">
    <location>
        <begin position="1"/>
        <end position="201"/>
    </location>
</feature>
<feature type="domain" description="CBS" evidence="11">
    <location>
        <begin position="284"/>
        <end position="344"/>
    </location>
</feature>
<keyword evidence="5 9" id="KW-1133">Transmembrane helix</keyword>
<evidence type="ECO:0000256" key="5">
    <source>
        <dbReference type="ARBA" id="ARBA00022989"/>
    </source>
</evidence>
<feature type="transmembrane region" description="Helical" evidence="10">
    <location>
        <begin position="59"/>
        <end position="80"/>
    </location>
</feature>
<dbReference type="InterPro" id="IPR005170">
    <property type="entry name" value="Transptr-assoc_dom"/>
</dbReference>
<evidence type="ECO:0000256" key="10">
    <source>
        <dbReference type="SAM" id="Phobius"/>
    </source>
</evidence>
<evidence type="ECO:0000256" key="1">
    <source>
        <dbReference type="ARBA" id="ARBA00004141"/>
    </source>
</evidence>
<dbReference type="SMART" id="SM01091">
    <property type="entry name" value="CorC_HlyC"/>
    <property type="match status" value="1"/>
</dbReference>
<dbReference type="Pfam" id="PF00571">
    <property type="entry name" value="CBS"/>
    <property type="match status" value="2"/>
</dbReference>
<feature type="transmembrane region" description="Helical" evidence="10">
    <location>
        <begin position="100"/>
        <end position="120"/>
    </location>
</feature>
<keyword evidence="14" id="KW-1185">Reference proteome</keyword>
<dbReference type="Proteomes" id="UP000011744">
    <property type="component" value="Unassembled WGS sequence"/>
</dbReference>
<evidence type="ECO:0000259" key="12">
    <source>
        <dbReference type="PROSITE" id="PS51846"/>
    </source>
</evidence>
<gene>
    <name evidence="13" type="ORF">H261_21678</name>
</gene>
<dbReference type="InterPro" id="IPR036318">
    <property type="entry name" value="FAD-bd_PCMH-like_sf"/>
</dbReference>
<dbReference type="InterPro" id="IPR044751">
    <property type="entry name" value="Ion_transp-like_CBS"/>
</dbReference>
<evidence type="ECO:0000256" key="4">
    <source>
        <dbReference type="ARBA" id="ARBA00022737"/>
    </source>
</evidence>
<dbReference type="Pfam" id="PF03471">
    <property type="entry name" value="CorC_HlyC"/>
    <property type="match status" value="1"/>
</dbReference>
<dbReference type="InterPro" id="IPR002550">
    <property type="entry name" value="CNNM"/>
</dbReference>
<evidence type="ECO:0000313" key="14">
    <source>
        <dbReference type="Proteomes" id="UP000011744"/>
    </source>
</evidence>
<dbReference type="FunFam" id="3.10.580.10:FF:000002">
    <property type="entry name" value="Magnesium/cobalt efflux protein CorC"/>
    <property type="match status" value="1"/>
</dbReference>
<evidence type="ECO:0000256" key="3">
    <source>
        <dbReference type="ARBA" id="ARBA00022692"/>
    </source>
</evidence>
<dbReference type="PATRIC" id="fig|1244869.3.peg.4273"/>
<dbReference type="OrthoDB" id="9805314at2"/>
<dbReference type="PROSITE" id="PS51371">
    <property type="entry name" value="CBS"/>
    <property type="match status" value="2"/>
</dbReference>
<proteinExistence type="inferred from homology"/>
<dbReference type="PANTHER" id="PTHR22777">
    <property type="entry name" value="HEMOLYSIN-RELATED"/>
    <property type="match status" value="1"/>
</dbReference>
<comment type="similarity">
    <text evidence="2">Belongs to the UPF0053 family. Hemolysin C subfamily.</text>
</comment>
<evidence type="ECO:0000256" key="7">
    <source>
        <dbReference type="ARBA" id="ARBA00023136"/>
    </source>
</evidence>
<dbReference type="GO" id="GO:0005886">
    <property type="term" value="C:plasma membrane"/>
    <property type="evidence" value="ECO:0007669"/>
    <property type="project" value="TreeGrafter"/>
</dbReference>
<keyword evidence="4" id="KW-0677">Repeat</keyword>
<dbReference type="SUPFAM" id="SSF54631">
    <property type="entry name" value="CBS-domain pair"/>
    <property type="match status" value="1"/>
</dbReference>
<dbReference type="Gene3D" id="3.30.465.10">
    <property type="match status" value="1"/>
</dbReference>
<evidence type="ECO:0000256" key="8">
    <source>
        <dbReference type="PROSITE-ProRule" id="PRU00703"/>
    </source>
</evidence>
<dbReference type="PANTHER" id="PTHR22777:SF17">
    <property type="entry name" value="UPF0053 PROTEIN SLL0260"/>
    <property type="match status" value="1"/>
</dbReference>